<keyword evidence="3" id="KW-0413">Isomerase</keyword>
<dbReference type="InterPro" id="IPR020094">
    <property type="entry name" value="TruA/RsuA/RluB/E/F_N"/>
</dbReference>
<dbReference type="Proteomes" id="UP000006514">
    <property type="component" value="Unassembled WGS sequence"/>
</dbReference>
<evidence type="ECO:0000256" key="4">
    <source>
        <dbReference type="ARBA" id="ARBA00036943"/>
    </source>
</evidence>
<gene>
    <name evidence="9" type="ORF">AURDEDRAFT_188967</name>
</gene>
<dbReference type="InterPro" id="IPR001406">
    <property type="entry name" value="PsdUridine_synth_TruA"/>
</dbReference>
<dbReference type="Gene3D" id="3.30.70.660">
    <property type="entry name" value="Pseudouridine synthase I, catalytic domain, C-terminal subdomain"/>
    <property type="match status" value="1"/>
</dbReference>
<evidence type="ECO:0000259" key="8">
    <source>
        <dbReference type="Pfam" id="PF01416"/>
    </source>
</evidence>
<protein>
    <submittedName>
        <fullName evidence="9">Pseudouridine synthase</fullName>
    </submittedName>
</protein>
<evidence type="ECO:0000256" key="1">
    <source>
        <dbReference type="ARBA" id="ARBA00009375"/>
    </source>
</evidence>
<evidence type="ECO:0000313" key="10">
    <source>
        <dbReference type="Proteomes" id="UP000006514"/>
    </source>
</evidence>
<proteinExistence type="inferred from homology"/>
<dbReference type="InterPro" id="IPR020095">
    <property type="entry name" value="PsdUridine_synth_TruA_C"/>
</dbReference>
<dbReference type="InterPro" id="IPR020103">
    <property type="entry name" value="PsdUridine_synth_cat_dom_sf"/>
</dbReference>
<dbReference type="FunFam" id="3.30.70.580:FF:000002">
    <property type="entry name" value="tRNA pseudouridine synthase"/>
    <property type="match status" value="1"/>
</dbReference>
<feature type="active site" description="Nucleophile" evidence="5">
    <location>
        <position position="165"/>
    </location>
</feature>
<feature type="binding site" evidence="6">
    <location>
        <position position="224"/>
    </location>
    <ligand>
        <name>substrate</name>
    </ligand>
</feature>
<dbReference type="Pfam" id="PF01416">
    <property type="entry name" value="PseudoU_synth_1"/>
    <property type="match status" value="1"/>
</dbReference>
<dbReference type="GO" id="GO:0005634">
    <property type="term" value="C:nucleus"/>
    <property type="evidence" value="ECO:0007669"/>
    <property type="project" value="TreeGrafter"/>
</dbReference>
<dbReference type="GO" id="GO:0031119">
    <property type="term" value="P:tRNA pseudouridine synthesis"/>
    <property type="evidence" value="ECO:0007669"/>
    <property type="project" value="InterPro"/>
</dbReference>
<evidence type="ECO:0000256" key="7">
    <source>
        <dbReference type="SAM" id="MobiDB-lite"/>
    </source>
</evidence>
<dbReference type="NCBIfam" id="TIGR00071">
    <property type="entry name" value="hisT_truA"/>
    <property type="match status" value="1"/>
</dbReference>
<dbReference type="GO" id="GO:1990481">
    <property type="term" value="P:mRNA pseudouridine synthesis"/>
    <property type="evidence" value="ECO:0007669"/>
    <property type="project" value="TreeGrafter"/>
</dbReference>
<evidence type="ECO:0000256" key="5">
    <source>
        <dbReference type="PIRSR" id="PIRSR641708-1"/>
    </source>
</evidence>
<dbReference type="InterPro" id="IPR041708">
    <property type="entry name" value="PUS1/PUS2-like"/>
</dbReference>
<dbReference type="GO" id="GO:0003723">
    <property type="term" value="F:RNA binding"/>
    <property type="evidence" value="ECO:0007669"/>
    <property type="project" value="InterPro"/>
</dbReference>
<dbReference type="OMA" id="NKAFDCR"/>
<feature type="compositionally biased region" description="Basic and acidic residues" evidence="7">
    <location>
        <begin position="20"/>
        <end position="36"/>
    </location>
</feature>
<accession>J0CVY8</accession>
<sequence length="531" mass="59014">MNPTSLKRDRDMDADNNDSQDAHSDREPNKRIKLDVADDAEQASSSSKPAAREKGAKRGRGRGRGRGRDNWKSRDWGPRTEPRAERAGDTEDGASSKQRLPKRKCALLLGFCGTGFNGMQRQARQLNARTIEGELFAALVKAGAISEDNADDPSKSQLQRSARTDSGVHAAGNVVSIKLITEVPGVPDLVAHINDLLPPSIRLWSIVRVQNSFSARTSCDSRKYTYVFPSHILLPPKPGSPLHSHLKSSPGVSDAVVNHPFWAEVGAELSPEEERRRKQRWRVGPAALDAFRAALAEYHGTHNFHNFTVQKEFDDVTTSRFIKTTEVPAPLERDGIEWISVLFHGQSFMLHQRKMISAALLLARTGTPPSLMNELYGPPKVHIPKAPALGLLLEYPLFESYNTKIEATVHSSIESERREPIDFAPLSARMDEFKEAKIYSEIRAREAELNIFEVWLRSIDNYSGDDFKYLGPSGAIPPEAVYVRGVPRPNQFRDPRKDVPQSASGGDARALEESDEDEVAISKKDLAEMEG</sequence>
<feature type="compositionally biased region" description="Basic and acidic residues" evidence="7">
    <location>
        <begin position="520"/>
        <end position="531"/>
    </location>
</feature>
<dbReference type="SUPFAM" id="SSF55120">
    <property type="entry name" value="Pseudouridine synthase"/>
    <property type="match status" value="1"/>
</dbReference>
<reference evidence="10" key="1">
    <citation type="journal article" date="2012" name="Science">
        <title>The Paleozoic origin of enzymatic lignin decomposition reconstructed from 31 fungal genomes.</title>
        <authorList>
            <person name="Floudas D."/>
            <person name="Binder M."/>
            <person name="Riley R."/>
            <person name="Barry K."/>
            <person name="Blanchette R.A."/>
            <person name="Henrissat B."/>
            <person name="Martinez A.T."/>
            <person name="Otillar R."/>
            <person name="Spatafora J.W."/>
            <person name="Yadav J.S."/>
            <person name="Aerts A."/>
            <person name="Benoit I."/>
            <person name="Boyd A."/>
            <person name="Carlson A."/>
            <person name="Copeland A."/>
            <person name="Coutinho P.M."/>
            <person name="de Vries R.P."/>
            <person name="Ferreira P."/>
            <person name="Findley K."/>
            <person name="Foster B."/>
            <person name="Gaskell J."/>
            <person name="Glotzer D."/>
            <person name="Gorecki P."/>
            <person name="Heitman J."/>
            <person name="Hesse C."/>
            <person name="Hori C."/>
            <person name="Igarashi K."/>
            <person name="Jurgens J.A."/>
            <person name="Kallen N."/>
            <person name="Kersten P."/>
            <person name="Kohler A."/>
            <person name="Kuees U."/>
            <person name="Kumar T.K.A."/>
            <person name="Kuo A."/>
            <person name="LaButti K."/>
            <person name="Larrondo L.F."/>
            <person name="Lindquist E."/>
            <person name="Ling A."/>
            <person name="Lombard V."/>
            <person name="Lucas S."/>
            <person name="Lundell T."/>
            <person name="Martin R."/>
            <person name="McLaughlin D.J."/>
            <person name="Morgenstern I."/>
            <person name="Morin E."/>
            <person name="Murat C."/>
            <person name="Nagy L.G."/>
            <person name="Nolan M."/>
            <person name="Ohm R.A."/>
            <person name="Patyshakuliyeva A."/>
            <person name="Rokas A."/>
            <person name="Ruiz-Duenas F.J."/>
            <person name="Sabat G."/>
            <person name="Salamov A."/>
            <person name="Samejima M."/>
            <person name="Schmutz J."/>
            <person name="Slot J.C."/>
            <person name="St John F."/>
            <person name="Stenlid J."/>
            <person name="Sun H."/>
            <person name="Sun S."/>
            <person name="Syed K."/>
            <person name="Tsang A."/>
            <person name="Wiebenga A."/>
            <person name="Young D."/>
            <person name="Pisabarro A."/>
            <person name="Eastwood D.C."/>
            <person name="Martin F."/>
            <person name="Cullen D."/>
            <person name="Grigoriev I.V."/>
            <person name="Hibbett D.S."/>
        </authorList>
    </citation>
    <scope>NUCLEOTIDE SEQUENCE [LARGE SCALE GENOMIC DNA]</scope>
    <source>
        <strain evidence="10">TFB10046</strain>
    </source>
</reference>
<dbReference type="GO" id="GO:0009982">
    <property type="term" value="F:pseudouridine synthase activity"/>
    <property type="evidence" value="ECO:0007669"/>
    <property type="project" value="InterPro"/>
</dbReference>
<dbReference type="InterPro" id="IPR020097">
    <property type="entry name" value="PsdUridine_synth_TruA_a/b_dom"/>
</dbReference>
<dbReference type="EMBL" id="JH687933">
    <property type="protein sequence ID" value="EJD34606.1"/>
    <property type="molecule type" value="Genomic_DNA"/>
</dbReference>
<feature type="compositionally biased region" description="Basic and acidic residues" evidence="7">
    <location>
        <begin position="66"/>
        <end position="89"/>
    </location>
</feature>
<name>J0CVY8_AURST</name>
<evidence type="ECO:0000256" key="3">
    <source>
        <dbReference type="ARBA" id="ARBA00023235"/>
    </source>
</evidence>
<evidence type="ECO:0000313" key="9">
    <source>
        <dbReference type="EMBL" id="EJD34606.1"/>
    </source>
</evidence>
<evidence type="ECO:0000256" key="2">
    <source>
        <dbReference type="ARBA" id="ARBA00022694"/>
    </source>
</evidence>
<feature type="region of interest" description="Disordered" evidence="7">
    <location>
        <begin position="487"/>
        <end position="531"/>
    </location>
</feature>
<dbReference type="Gene3D" id="3.30.70.580">
    <property type="entry name" value="Pseudouridine synthase I, catalytic domain, N-terminal subdomain"/>
    <property type="match status" value="1"/>
</dbReference>
<dbReference type="KEGG" id="adl:AURDEDRAFT_188967"/>
<keyword evidence="10" id="KW-1185">Reference proteome</keyword>
<comment type="catalytic activity">
    <reaction evidence="4">
        <text>a uridine in tRNA = a pseudouridine in tRNA</text>
        <dbReference type="Rhea" id="RHEA:54572"/>
        <dbReference type="Rhea" id="RHEA-COMP:13339"/>
        <dbReference type="Rhea" id="RHEA-COMP:13934"/>
        <dbReference type="ChEBI" id="CHEBI:65314"/>
        <dbReference type="ChEBI" id="CHEBI:65315"/>
    </reaction>
</comment>
<dbReference type="CDD" id="cd02568">
    <property type="entry name" value="PseudoU_synth_PUS1_PUS2"/>
    <property type="match status" value="1"/>
</dbReference>
<dbReference type="PANTHER" id="PTHR11142:SF4">
    <property type="entry name" value="PSEUDOURIDYLATE SYNTHASE 1 HOMOLOG"/>
    <property type="match status" value="1"/>
</dbReference>
<dbReference type="FunCoup" id="J0CVY8">
    <property type="interactions" value="72"/>
</dbReference>
<feature type="domain" description="Pseudouridine synthase I TruA alpha/beta" evidence="8">
    <location>
        <begin position="294"/>
        <end position="394"/>
    </location>
</feature>
<keyword evidence="2" id="KW-0819">tRNA processing</keyword>
<dbReference type="eggNOG" id="KOG2553">
    <property type="taxonomic scope" value="Eukaryota"/>
</dbReference>
<dbReference type="OrthoDB" id="10256309at2759"/>
<comment type="similarity">
    <text evidence="1">Belongs to the tRNA pseudouridine synthase TruA family.</text>
</comment>
<feature type="region of interest" description="Disordered" evidence="7">
    <location>
        <begin position="1"/>
        <end position="99"/>
    </location>
</feature>
<evidence type="ECO:0000256" key="6">
    <source>
        <dbReference type="PIRSR" id="PIRSR641708-2"/>
    </source>
</evidence>
<dbReference type="InParanoid" id="J0CVY8"/>
<dbReference type="AlphaFoldDB" id="J0CVY8"/>
<organism evidence="9 10">
    <name type="scientific">Auricularia subglabra (strain TFB-10046 / SS5)</name>
    <name type="common">White-rot fungus</name>
    <name type="synonym">Auricularia delicata (strain TFB10046)</name>
    <dbReference type="NCBI Taxonomy" id="717982"/>
    <lineage>
        <taxon>Eukaryota</taxon>
        <taxon>Fungi</taxon>
        <taxon>Dikarya</taxon>
        <taxon>Basidiomycota</taxon>
        <taxon>Agaricomycotina</taxon>
        <taxon>Agaricomycetes</taxon>
        <taxon>Auriculariales</taxon>
        <taxon>Auriculariaceae</taxon>
        <taxon>Auricularia</taxon>
    </lineage>
</organism>
<feature type="compositionally biased region" description="Basic and acidic residues" evidence="7">
    <location>
        <begin position="1"/>
        <end position="13"/>
    </location>
</feature>
<dbReference type="PANTHER" id="PTHR11142">
    <property type="entry name" value="PSEUDOURIDYLATE SYNTHASE"/>
    <property type="match status" value="1"/>
</dbReference>